<organism evidence="2 3">
    <name type="scientific">Elysia chlorotica</name>
    <name type="common">Eastern emerald elysia</name>
    <name type="synonym">Sea slug</name>
    <dbReference type="NCBI Taxonomy" id="188477"/>
    <lineage>
        <taxon>Eukaryota</taxon>
        <taxon>Metazoa</taxon>
        <taxon>Spiralia</taxon>
        <taxon>Lophotrochozoa</taxon>
        <taxon>Mollusca</taxon>
        <taxon>Gastropoda</taxon>
        <taxon>Heterobranchia</taxon>
        <taxon>Euthyneura</taxon>
        <taxon>Panpulmonata</taxon>
        <taxon>Sacoglossa</taxon>
        <taxon>Placobranchoidea</taxon>
        <taxon>Plakobranchidae</taxon>
        <taxon>Elysia</taxon>
    </lineage>
</organism>
<feature type="compositionally biased region" description="Low complexity" evidence="1">
    <location>
        <begin position="600"/>
        <end position="611"/>
    </location>
</feature>
<dbReference type="Proteomes" id="UP000271974">
    <property type="component" value="Unassembled WGS sequence"/>
</dbReference>
<protein>
    <submittedName>
        <fullName evidence="2">Uncharacterized protein</fullName>
    </submittedName>
</protein>
<feature type="region of interest" description="Disordered" evidence="1">
    <location>
        <begin position="254"/>
        <end position="332"/>
    </location>
</feature>
<gene>
    <name evidence="2" type="ORF">EGW08_012880</name>
</gene>
<keyword evidence="3" id="KW-1185">Reference proteome</keyword>
<evidence type="ECO:0000313" key="3">
    <source>
        <dbReference type="Proteomes" id="UP000271974"/>
    </source>
</evidence>
<feature type="compositionally biased region" description="Low complexity" evidence="1">
    <location>
        <begin position="289"/>
        <end position="311"/>
    </location>
</feature>
<feature type="compositionally biased region" description="Polar residues" evidence="1">
    <location>
        <begin position="482"/>
        <end position="504"/>
    </location>
</feature>
<dbReference type="EMBL" id="RQTK01000456">
    <property type="protein sequence ID" value="RUS79359.1"/>
    <property type="molecule type" value="Genomic_DNA"/>
</dbReference>
<feature type="non-terminal residue" evidence="2">
    <location>
        <position position="1"/>
    </location>
</feature>
<dbReference type="AlphaFoldDB" id="A0A3S1HHB2"/>
<feature type="region of interest" description="Disordered" evidence="1">
    <location>
        <begin position="1197"/>
        <end position="1263"/>
    </location>
</feature>
<dbReference type="OrthoDB" id="6158359at2759"/>
<comment type="caution">
    <text evidence="2">The sequence shown here is derived from an EMBL/GenBank/DDBJ whole genome shotgun (WGS) entry which is preliminary data.</text>
</comment>
<evidence type="ECO:0000313" key="2">
    <source>
        <dbReference type="EMBL" id="RUS79359.1"/>
    </source>
</evidence>
<feature type="compositionally biased region" description="Pro residues" evidence="1">
    <location>
        <begin position="279"/>
        <end position="288"/>
    </location>
</feature>
<feature type="compositionally biased region" description="Polar residues" evidence="1">
    <location>
        <begin position="1197"/>
        <end position="1207"/>
    </location>
</feature>
<feature type="region of interest" description="Disordered" evidence="1">
    <location>
        <begin position="190"/>
        <end position="238"/>
    </location>
</feature>
<feature type="compositionally biased region" description="Polar residues" evidence="1">
    <location>
        <begin position="1216"/>
        <end position="1235"/>
    </location>
</feature>
<feature type="compositionally biased region" description="Polar residues" evidence="1">
    <location>
        <begin position="982"/>
        <end position="1007"/>
    </location>
</feature>
<accession>A0A3S1HHB2</accession>
<sequence length="1263" mass="134069">TIISEKPDLDDSQCFASTSRGKEKVCGSTLVRDAARLLRESPLLAVLATLTSASSQSTVGVMQGGYQTEVNDHALASSTSKGNNTSKSPVMGMTSGMSSFSLQSPVILGAGPNEATEGGSSGRLSRNGRRSSLLMQSPVMGAARPSVVMHSPALLVPPTRESPVPLLIINPNGGSAGGAAMGQAIGQATSTGNTTMTSPLPPSGRVVPSSPIPMSSRPRKSPIALYRGNPSPVHSQQQHLYNPIEQRLAMDQSPVLFGSPPKQSKHSIPPRLNLSGPKPVKPILPKPPSSSISSASSGSSSSFPCSSPRTPQSFIASPLPATASPVSATGRPSHASPVFFGEGCFTPSVGKSSSFIHAGEYSIRQSSKSPLFQGDEAPMSNRSPLCGLDKLRQSPMQRSDSISQTSQSPLCILEAMRQINQSPMKKPDVKRKLSQSPLCSTEAAKQQIRQSPIGQMEVRGQTTKSPASFIASSPARPDHSPMTVSENNSKRSPISSSRITQQSPVFFGSGKGSNPPPSANRGQFLQPQPLPRSVSSHSKGPASSLLTLLQRGTPQPADLNRATGPASSADTLGGNSISNAFANLRTSHLFHSNRGSGVFSTTPNNNTSLNTGKTESGQSTIGVDIDGNVFNSNTGTNAGGDKDNSILTGVASSHSNVQLTHDHTSSNDHEVIDVDELDEAYDPMKIKTFTGSNENDTLDNVSFANRIGDNNSNNNTNVISIDPNKAHDTSNSVETLTRGSNVFAPTFEFFNKSAPSTDTHIVSNDMDMNKNYNSNVPSIPDPTHAFTGVRTVPDSPALPSPSLLLDDNALSLEEIERSAAVLEGRDDFMDLLDIQALLELSADHISSNSNANFSSCDSYMSPNDTCTTISDERGVSQNTSQREILTARNNNAQNENIPGPVFNVCQHAMPTGNRTDDANTMSETFVPNVTLPVFNPRSMPQVNIVNSESHFLFNTQSNSMQTDGDRYAQILSSFRGLQHISQNSTHTAMSGNLQPSTGSQQCGSTPQGAGEASGVQVSQSSLSNLSSAGNIFVSSASSTIHHHPSQAQQSPFLIPSQIQDNFFGCINSTPSAIGNAQKMMTIPQSFTLSHIEENPRVGSQDNRFISHQPPTSSFQTGNQQNLTQPMLSQDKPNFNMPWQTPISSPHNTFITGSMQSPDHSRGIESSRINDGSITNLQTQAPSGFSTYRSRLRELLNAPTTSEVTSEPTRGGPPNMCNPNSSFSFTPAPTQRSVWEQTHPLAPASVQRVESNPIPEGATNHGQS</sequence>
<reference evidence="2 3" key="1">
    <citation type="submission" date="2019-01" db="EMBL/GenBank/DDBJ databases">
        <title>A draft genome assembly of the solar-powered sea slug Elysia chlorotica.</title>
        <authorList>
            <person name="Cai H."/>
            <person name="Li Q."/>
            <person name="Fang X."/>
            <person name="Li J."/>
            <person name="Curtis N.E."/>
            <person name="Altenburger A."/>
            <person name="Shibata T."/>
            <person name="Feng M."/>
            <person name="Maeda T."/>
            <person name="Schwartz J.A."/>
            <person name="Shigenobu S."/>
            <person name="Lundholm N."/>
            <person name="Nishiyama T."/>
            <person name="Yang H."/>
            <person name="Hasebe M."/>
            <person name="Li S."/>
            <person name="Pierce S.K."/>
            <person name="Wang J."/>
        </authorList>
    </citation>
    <scope>NUCLEOTIDE SEQUENCE [LARGE SCALE GENOMIC DNA]</scope>
    <source>
        <strain evidence="2">EC2010</strain>
        <tissue evidence="2">Whole organism of an adult</tissue>
    </source>
</reference>
<feature type="compositionally biased region" description="Polar residues" evidence="1">
    <location>
        <begin position="443"/>
        <end position="453"/>
    </location>
</feature>
<proteinExistence type="predicted"/>
<feature type="region of interest" description="Disordered" evidence="1">
    <location>
        <begin position="443"/>
        <end position="542"/>
    </location>
</feature>
<name>A0A3S1HHB2_ELYCH</name>
<feature type="region of interest" description="Disordered" evidence="1">
    <location>
        <begin position="595"/>
        <end position="620"/>
    </location>
</feature>
<feature type="region of interest" description="Disordered" evidence="1">
    <location>
        <begin position="982"/>
        <end position="1016"/>
    </location>
</feature>
<evidence type="ECO:0000256" key="1">
    <source>
        <dbReference type="SAM" id="MobiDB-lite"/>
    </source>
</evidence>